<dbReference type="PROSITE" id="PS52029">
    <property type="entry name" value="LD_TPASE"/>
    <property type="match status" value="1"/>
</dbReference>
<evidence type="ECO:0000259" key="2">
    <source>
        <dbReference type="PROSITE" id="PS52029"/>
    </source>
</evidence>
<organism evidence="3 4">
    <name type="scientific">Prosthecodimorpha staleyi</name>
    <dbReference type="NCBI Taxonomy" id="2840188"/>
    <lineage>
        <taxon>Bacteria</taxon>
        <taxon>Pseudomonadati</taxon>
        <taxon>Pseudomonadota</taxon>
        <taxon>Alphaproteobacteria</taxon>
        <taxon>Hyphomicrobiales</taxon>
        <taxon>Ancalomicrobiaceae</taxon>
        <taxon>Prosthecodimorpha</taxon>
    </lineage>
</organism>
<dbReference type="PANTHER" id="PTHR38589">
    <property type="entry name" value="BLR0621 PROTEIN"/>
    <property type="match status" value="1"/>
</dbReference>
<dbReference type="GO" id="GO:0071555">
    <property type="term" value="P:cell wall organization"/>
    <property type="evidence" value="ECO:0007669"/>
    <property type="project" value="UniProtKB-UniRule"/>
</dbReference>
<name>A0A947GDD5_9HYPH</name>
<dbReference type="PANTHER" id="PTHR38589:SF1">
    <property type="entry name" value="BLR0621 PROTEIN"/>
    <property type="match status" value="1"/>
</dbReference>
<dbReference type="AlphaFoldDB" id="A0A947GDD5"/>
<evidence type="ECO:0000313" key="4">
    <source>
        <dbReference type="Proteomes" id="UP000766595"/>
    </source>
</evidence>
<keyword evidence="1" id="KW-0573">Peptidoglycan synthesis</keyword>
<keyword evidence="1" id="KW-0133">Cell shape</keyword>
<comment type="pathway">
    <text evidence="1">Cell wall biogenesis; peptidoglycan biosynthesis.</text>
</comment>
<evidence type="ECO:0000256" key="1">
    <source>
        <dbReference type="PROSITE-ProRule" id="PRU01373"/>
    </source>
</evidence>
<reference evidence="3 4" key="1">
    <citation type="submission" date="2021-06" db="EMBL/GenBank/DDBJ databases">
        <authorList>
            <person name="Grouzdev D.S."/>
            <person name="Koziaeva V."/>
        </authorList>
    </citation>
    <scope>NUCLEOTIDE SEQUENCE [LARGE SCALE GENOMIC DNA]</scope>
    <source>
        <strain evidence="3 4">22</strain>
    </source>
</reference>
<dbReference type="GO" id="GO:0008360">
    <property type="term" value="P:regulation of cell shape"/>
    <property type="evidence" value="ECO:0007669"/>
    <property type="project" value="UniProtKB-UniRule"/>
</dbReference>
<proteinExistence type="predicted"/>
<accession>A0A947GDD5</accession>
<dbReference type="Proteomes" id="UP000766595">
    <property type="component" value="Unassembled WGS sequence"/>
</dbReference>
<dbReference type="GO" id="GO:0009252">
    <property type="term" value="P:peptidoglycan biosynthetic process"/>
    <property type="evidence" value="ECO:0007669"/>
    <property type="project" value="UniProtKB-KW"/>
</dbReference>
<sequence>MPQRRRSADPSSPARLIVQVRPGCPTEGLIRLGALAVPCRLGRTGITRFKREGDGATPVAAMRVLAVLYRADRIARPATRLPVRALRRDDGWCDAPGDGRYNRPVRLPFAPSHEALWRDDHVYDVVVVLDWNVTRRSQMRGSAIFFHLTRPDPAPTAGCVAVALPAMRRLLARLAPGAVLAVRG</sequence>
<protein>
    <recommendedName>
        <fullName evidence="2">L,D-TPase catalytic domain-containing protein</fullName>
    </recommendedName>
</protein>
<keyword evidence="1" id="KW-0961">Cell wall biogenesis/degradation</keyword>
<feature type="domain" description="L,D-TPase catalytic" evidence="2">
    <location>
        <begin position="16"/>
        <end position="183"/>
    </location>
</feature>
<dbReference type="RefSeq" id="WP_261970939.1">
    <property type="nucleotide sequence ID" value="NZ_JAHHZF010000013.1"/>
</dbReference>
<feature type="active site" description="Nucleophile" evidence="1">
    <location>
        <position position="159"/>
    </location>
</feature>
<dbReference type="EMBL" id="JAHHZF010000013">
    <property type="protein sequence ID" value="MBT9292428.1"/>
    <property type="molecule type" value="Genomic_DNA"/>
</dbReference>
<dbReference type="Pfam" id="PF03734">
    <property type="entry name" value="YkuD"/>
    <property type="match status" value="1"/>
</dbReference>
<feature type="active site" description="Proton donor/acceptor" evidence="1">
    <location>
        <position position="147"/>
    </location>
</feature>
<comment type="caution">
    <text evidence="3">The sequence shown here is derived from an EMBL/GenBank/DDBJ whole genome shotgun (WGS) entry which is preliminary data.</text>
</comment>
<dbReference type="InterPro" id="IPR005490">
    <property type="entry name" value="LD_TPept_cat_dom"/>
</dbReference>
<dbReference type="GO" id="GO:0016740">
    <property type="term" value="F:transferase activity"/>
    <property type="evidence" value="ECO:0007669"/>
    <property type="project" value="InterPro"/>
</dbReference>
<gene>
    <name evidence="3" type="ORF">KL771_23395</name>
</gene>
<evidence type="ECO:0000313" key="3">
    <source>
        <dbReference type="EMBL" id="MBT9292428.1"/>
    </source>
</evidence>
<keyword evidence="4" id="KW-1185">Reference proteome</keyword>